<evidence type="ECO:0000313" key="2">
    <source>
        <dbReference type="EMBL" id="SMY34731.1"/>
    </source>
</evidence>
<dbReference type="InterPro" id="IPR058873">
    <property type="entry name" value="PDDEXK_GAPS4"/>
</dbReference>
<name>A0A1Y6MHR0_9GAMM</name>
<sequence>MSGEKSKSSGETGEYIINKFFNIVGWKNANPNINYSCFKGEQHKRKEAEKNRTVHGVDAQYAYLSGLESDMLINILASVKHTKNSCYPLSLNSLVKSHIKDILDSEKCFQLSSHRKQLMTQFSGQRFTKVRNVPVLFYFSSEDATDADYISRISNSRYVHQSFEIEEFYIVDNRKLTFILDSIECLNTKYPDHEIYFHQGTSSLNHMDYDKPAYTKIMPVEYLGSPFINFLLKKGNIGEETFTFVTLTQDEVSDESLSNYIFIAKERTAKIASSYGFGFYGYFKDDHETLVNSALNKHNLTQDSVRVFNLKPNFRNLNDE</sequence>
<organism evidence="2 3">
    <name type="scientific">Photobacterium andalusiense</name>
    <dbReference type="NCBI Taxonomy" id="2204296"/>
    <lineage>
        <taxon>Bacteria</taxon>
        <taxon>Pseudomonadati</taxon>
        <taxon>Pseudomonadota</taxon>
        <taxon>Gammaproteobacteria</taxon>
        <taxon>Vibrionales</taxon>
        <taxon>Vibrionaceae</taxon>
        <taxon>Photobacterium</taxon>
    </lineage>
</organism>
<dbReference type="Pfam" id="PF26115">
    <property type="entry name" value="PDDEXK_GAPS4"/>
    <property type="match status" value="1"/>
</dbReference>
<accession>A0A1Y6MHR0</accession>
<gene>
    <name evidence="2" type="ORF">PAND9192_01473</name>
</gene>
<reference evidence="3" key="1">
    <citation type="submission" date="2017-06" db="EMBL/GenBank/DDBJ databases">
        <authorList>
            <person name="Rodrigo-Torres L."/>
            <person name="Arahal R.D."/>
            <person name="Lucena T."/>
        </authorList>
    </citation>
    <scope>NUCLEOTIDE SEQUENCE [LARGE SCALE GENOMIC DNA]</scope>
    <source>
        <strain evidence="3">CECT 9192</strain>
    </source>
</reference>
<keyword evidence="3" id="KW-1185">Reference proteome</keyword>
<dbReference type="EMBL" id="FYAJ01000002">
    <property type="protein sequence ID" value="SMY34731.1"/>
    <property type="molecule type" value="Genomic_DNA"/>
</dbReference>
<protein>
    <recommendedName>
        <fullName evidence="1">GAPS4 PD-(D/E)XK nuclease domain-containing protein</fullName>
    </recommendedName>
</protein>
<dbReference type="RefSeq" id="WP_087853205.1">
    <property type="nucleotide sequence ID" value="NZ_FYAJ01000002.1"/>
</dbReference>
<dbReference type="Proteomes" id="UP000195719">
    <property type="component" value="Unassembled WGS sequence"/>
</dbReference>
<evidence type="ECO:0000313" key="3">
    <source>
        <dbReference type="Proteomes" id="UP000195719"/>
    </source>
</evidence>
<proteinExistence type="predicted"/>
<dbReference type="AlphaFoldDB" id="A0A1Y6MHR0"/>
<feature type="domain" description="GAPS4 PD-(D/E)XK nuclease" evidence="1">
    <location>
        <begin position="2"/>
        <end position="175"/>
    </location>
</feature>
<evidence type="ECO:0000259" key="1">
    <source>
        <dbReference type="Pfam" id="PF26115"/>
    </source>
</evidence>